<feature type="active site" description="Nucleophile; for glutaminase activity" evidence="7">
    <location>
        <position position="170"/>
    </location>
</feature>
<comment type="function">
    <text evidence="7">Catalyzes the ATP-dependent amidation of deamido-NAD to form NAD. Uses L-glutamine as a nitrogen source.</text>
</comment>
<proteinExistence type="inferred from homology"/>
<evidence type="ECO:0000256" key="2">
    <source>
        <dbReference type="ARBA" id="ARBA00007145"/>
    </source>
</evidence>
<feature type="active site" description="For glutaminase activity" evidence="7">
    <location>
        <position position="115"/>
    </location>
</feature>
<keyword evidence="12" id="KW-1185">Reference proteome</keyword>
<dbReference type="RefSeq" id="WP_078930717.1">
    <property type="nucleotide sequence ID" value="NZ_FUXC01000004.1"/>
</dbReference>
<dbReference type="EC" id="6.3.5.1" evidence="7 8"/>
<evidence type="ECO:0000313" key="12">
    <source>
        <dbReference type="Proteomes" id="UP000190395"/>
    </source>
</evidence>
<dbReference type="PROSITE" id="PS50263">
    <property type="entry name" value="CN_HYDROLASE"/>
    <property type="match status" value="1"/>
</dbReference>
<evidence type="ECO:0000256" key="1">
    <source>
        <dbReference type="ARBA" id="ARBA00005188"/>
    </source>
</evidence>
<dbReference type="GO" id="GO:0009435">
    <property type="term" value="P:NAD+ biosynthetic process"/>
    <property type="evidence" value="ECO:0007669"/>
    <property type="project" value="UniProtKB-UniRule"/>
</dbReference>
<evidence type="ECO:0000259" key="10">
    <source>
        <dbReference type="PROSITE" id="PS50263"/>
    </source>
</evidence>
<feature type="domain" description="CN hydrolase" evidence="10">
    <location>
        <begin position="7"/>
        <end position="270"/>
    </location>
</feature>
<feature type="binding site" evidence="7">
    <location>
        <begin position="367"/>
        <end position="374"/>
    </location>
    <ligand>
        <name>ATP</name>
        <dbReference type="ChEBI" id="CHEBI:30616"/>
    </ligand>
</feature>
<comment type="pathway">
    <text evidence="1 7 8">Cofactor biosynthesis; NAD(+) biosynthesis; NAD(+) from deamido-NAD(+) (L-Gln route): step 1/1.</text>
</comment>
<dbReference type="Pfam" id="PF02540">
    <property type="entry name" value="NAD_synthase"/>
    <property type="match status" value="1"/>
</dbReference>
<dbReference type="InterPro" id="IPR036526">
    <property type="entry name" value="C-N_Hydrolase_sf"/>
</dbReference>
<dbReference type="GO" id="GO:0004359">
    <property type="term" value="F:glutaminase activity"/>
    <property type="evidence" value="ECO:0007669"/>
    <property type="project" value="InterPro"/>
</dbReference>
<feature type="active site" description="Proton acceptor; for glutaminase activity" evidence="7">
    <location>
        <position position="47"/>
    </location>
</feature>
<evidence type="ECO:0000256" key="8">
    <source>
        <dbReference type="PIRNR" id="PIRNR006630"/>
    </source>
</evidence>
<dbReference type="PANTHER" id="PTHR23090:SF9">
    <property type="entry name" value="GLUTAMINE-DEPENDENT NAD(+) SYNTHETASE"/>
    <property type="match status" value="1"/>
</dbReference>
<keyword evidence="3 7" id="KW-0436">Ligase</keyword>
<dbReference type="SUPFAM" id="SSF52402">
    <property type="entry name" value="Adenine nucleotide alpha hydrolases-like"/>
    <property type="match status" value="1"/>
</dbReference>
<dbReference type="NCBIfam" id="TIGR00552">
    <property type="entry name" value="nadE"/>
    <property type="match status" value="1"/>
</dbReference>
<dbReference type="InterPro" id="IPR022310">
    <property type="entry name" value="NAD/GMP_synthase"/>
</dbReference>
<sequence length="661" mass="73478">MKNFGFLRVAAVSPDVVVGDVEQNVLNICRCIDELKQKGVQIAVFPELCITGYTCADLFEQNLLLESAKNALTVILAHTQGIAVFVGLPLRSFSGSLYNVAALLSNAEKILIYPKTFIPNYGEFYEKRWFTPFEASCGCNEQMFDWPVGGLLKINDDSGFTGAVLAAEVCEDAWVPLSPSTVFCLNGANVIVNLSAGNEVIGKASYRKDLILGNSAKNVCAYVYANAGMGESTQDLVFSGHSLIAENGSLLAEKKPFDEKNKFIISDIDIEKINHERIRMETFSQNSSFFKNSQSSNQSLPAKFQEITVKSTDFLKNENLERKIDGHPFVPQVQEKMWARCAEITQMQAWGLAKRIRHTGVEKVVVGISGGLDSTLALLVACRAFDILKKERSNIVGITMPGFGTTGRTYENAKMLVKSCGASLEEISIKEAASGHLKDLSHALDVYDVTYENAQARERTQVLFDWANMHGAILIGTGDLSELALGWCTYNGDQMSNYGVNNSIPKTLVRCLVQYYADFVFKENEKLAETLNDIIDTPVSPELLPPDKDGKIAQKTENTVGSYILHDFFLYNCVRNGFSPEKIYFLAKIAVKQKNLEPFSDETIKNTLRIFYKRFFGQQFKRSCMPDGVKVGTVSLSPRGDWRMPSDSSVELWLKQVENLK</sequence>
<dbReference type="CDD" id="cd07570">
    <property type="entry name" value="GAT_Gln-NAD-synth"/>
    <property type="match status" value="1"/>
</dbReference>
<evidence type="ECO:0000256" key="6">
    <source>
        <dbReference type="ARBA" id="ARBA00023027"/>
    </source>
</evidence>
<reference evidence="11 12" key="1">
    <citation type="submission" date="2017-02" db="EMBL/GenBank/DDBJ databases">
        <authorList>
            <person name="Peterson S.W."/>
        </authorList>
    </citation>
    <scope>NUCLEOTIDE SEQUENCE [LARGE SCALE GENOMIC DNA]</scope>
    <source>
        <strain evidence="11 12">ATCC BAA-909</strain>
    </source>
</reference>
<evidence type="ECO:0000256" key="3">
    <source>
        <dbReference type="ARBA" id="ARBA00022598"/>
    </source>
</evidence>
<dbReference type="InterPro" id="IPR014445">
    <property type="entry name" value="Gln-dep_NAD_synthase"/>
</dbReference>
<feature type="binding site" evidence="7">
    <location>
        <position position="453"/>
    </location>
    <ligand>
        <name>deamido-NAD(+)</name>
        <dbReference type="ChEBI" id="CHEBI:58437"/>
        <note>ligand shared between two neighboring subunits</note>
    </ligand>
</feature>
<feature type="binding site" evidence="7">
    <location>
        <position position="482"/>
    </location>
    <ligand>
        <name>deamido-NAD(+)</name>
        <dbReference type="ChEBI" id="CHEBI:58437"/>
        <note>ligand shared between two neighboring subunits</note>
    </ligand>
</feature>
<dbReference type="GeneID" id="303367224"/>
<name>A0A1T4MS63_9SPIR</name>
<dbReference type="GO" id="GO:0008795">
    <property type="term" value="F:NAD+ synthase activity"/>
    <property type="evidence" value="ECO:0007669"/>
    <property type="project" value="UniProtKB-UniRule"/>
</dbReference>
<dbReference type="GO" id="GO:0003952">
    <property type="term" value="F:NAD+ synthase (glutamine-hydrolyzing) activity"/>
    <property type="evidence" value="ECO:0007669"/>
    <property type="project" value="UniProtKB-UniRule"/>
</dbReference>
<keyword evidence="5 7" id="KW-0067">ATP-binding</keyword>
<dbReference type="Proteomes" id="UP000190395">
    <property type="component" value="Unassembled WGS sequence"/>
</dbReference>
<dbReference type="HAMAP" id="MF_02090">
    <property type="entry name" value="NadE_glutamine_dep"/>
    <property type="match status" value="1"/>
</dbReference>
<dbReference type="CDD" id="cd00553">
    <property type="entry name" value="NAD_synthase"/>
    <property type="match status" value="1"/>
</dbReference>
<comment type="caution">
    <text evidence="7">Lacks conserved residue(s) required for the propagation of feature annotation.</text>
</comment>
<dbReference type="Gene3D" id="1.10.10.1140">
    <property type="entry name" value="Glutamine-dependent NAD+ synthetase, C-terminal domain"/>
    <property type="match status" value="1"/>
</dbReference>
<feature type="binding site" evidence="7">
    <location>
        <position position="121"/>
    </location>
    <ligand>
        <name>L-glutamine</name>
        <dbReference type="ChEBI" id="CHEBI:58359"/>
    </ligand>
</feature>
<dbReference type="InterPro" id="IPR014729">
    <property type="entry name" value="Rossmann-like_a/b/a_fold"/>
</dbReference>
<comment type="similarity">
    <text evidence="2 7 8">In the C-terminal section; belongs to the NAD synthetase family.</text>
</comment>
<dbReference type="NCBIfam" id="NF002730">
    <property type="entry name" value="PRK02628.1"/>
    <property type="match status" value="1"/>
</dbReference>
<dbReference type="GO" id="GO:0005737">
    <property type="term" value="C:cytoplasm"/>
    <property type="evidence" value="ECO:0007669"/>
    <property type="project" value="InterPro"/>
</dbReference>
<evidence type="ECO:0000256" key="4">
    <source>
        <dbReference type="ARBA" id="ARBA00022741"/>
    </source>
</evidence>
<evidence type="ECO:0000256" key="5">
    <source>
        <dbReference type="ARBA" id="ARBA00022840"/>
    </source>
</evidence>
<organism evidence="11 12">
    <name type="scientific">Treponema berlinense</name>
    <dbReference type="NCBI Taxonomy" id="225004"/>
    <lineage>
        <taxon>Bacteria</taxon>
        <taxon>Pseudomonadati</taxon>
        <taxon>Spirochaetota</taxon>
        <taxon>Spirochaetia</taxon>
        <taxon>Spirochaetales</taxon>
        <taxon>Treponemataceae</taxon>
        <taxon>Treponema</taxon>
    </lineage>
</organism>
<dbReference type="Gene3D" id="3.60.110.10">
    <property type="entry name" value="Carbon-nitrogen hydrolase"/>
    <property type="match status" value="1"/>
</dbReference>
<dbReference type="UniPathway" id="UPA00253">
    <property type="reaction ID" value="UER00334"/>
</dbReference>
<comment type="catalytic activity">
    <reaction evidence="7 8">
        <text>deamido-NAD(+) + L-glutamine + ATP + H2O = L-glutamate + AMP + diphosphate + NAD(+) + H(+)</text>
        <dbReference type="Rhea" id="RHEA:24384"/>
        <dbReference type="ChEBI" id="CHEBI:15377"/>
        <dbReference type="ChEBI" id="CHEBI:15378"/>
        <dbReference type="ChEBI" id="CHEBI:29985"/>
        <dbReference type="ChEBI" id="CHEBI:30616"/>
        <dbReference type="ChEBI" id="CHEBI:33019"/>
        <dbReference type="ChEBI" id="CHEBI:57540"/>
        <dbReference type="ChEBI" id="CHEBI:58359"/>
        <dbReference type="ChEBI" id="CHEBI:58437"/>
        <dbReference type="ChEBI" id="CHEBI:456215"/>
        <dbReference type="EC" id="6.3.5.1"/>
    </reaction>
</comment>
<feature type="binding site" evidence="7">
    <location>
        <position position="477"/>
    </location>
    <ligand>
        <name>ATP</name>
        <dbReference type="ChEBI" id="CHEBI:30616"/>
    </ligand>
</feature>
<dbReference type="AlphaFoldDB" id="A0A1T4MS63"/>
<keyword evidence="6 7" id="KW-0520">NAD</keyword>
<keyword evidence="4 7" id="KW-0547">Nucleotide-binding</keyword>
<dbReference type="SUPFAM" id="SSF56317">
    <property type="entry name" value="Carbon-nitrogen hydrolase"/>
    <property type="match status" value="1"/>
</dbReference>
<dbReference type="PIRSF" id="PIRSF006630">
    <property type="entry name" value="NADS_GAT"/>
    <property type="match status" value="1"/>
</dbReference>
<gene>
    <name evidence="7" type="primary">nadE</name>
    <name evidence="11" type="ORF">SAMN02745152_00971</name>
</gene>
<feature type="binding site" evidence="7">
    <location>
        <begin position="487"/>
        <end position="490"/>
    </location>
    <ligand>
        <name>deamido-NAD(+)</name>
        <dbReference type="ChEBI" id="CHEBI:58437"/>
        <note>ligand shared between two neighboring subunits</note>
    </ligand>
</feature>
<protein>
    <recommendedName>
        <fullName evidence="7 8">Glutamine-dependent NAD(+) synthetase</fullName>
        <ecNumber evidence="7 8">6.3.5.1</ecNumber>
    </recommendedName>
    <alternativeName>
        <fullName evidence="7 8">NAD(+) synthase [glutamine-hydrolyzing]</fullName>
    </alternativeName>
</protein>
<dbReference type="InterPro" id="IPR003010">
    <property type="entry name" value="C-N_Hydrolase"/>
</dbReference>
<dbReference type="OrthoDB" id="9803818at2"/>
<accession>A0A1T4MS63</accession>
<dbReference type="InterPro" id="IPR041856">
    <property type="entry name" value="NAD+_synth_C"/>
</dbReference>
<evidence type="ECO:0000256" key="9">
    <source>
        <dbReference type="RuleBase" id="RU003811"/>
    </source>
</evidence>
<feature type="binding site" evidence="7">
    <location>
        <position position="621"/>
    </location>
    <ligand>
        <name>deamido-NAD(+)</name>
        <dbReference type="ChEBI" id="CHEBI:58437"/>
        <note>ligand shared between two neighboring subunits</note>
    </ligand>
</feature>
<dbReference type="PANTHER" id="PTHR23090">
    <property type="entry name" value="NH 3 /GLUTAMINE-DEPENDENT NAD + SYNTHETASE"/>
    <property type="match status" value="1"/>
</dbReference>
<dbReference type="InterPro" id="IPR003694">
    <property type="entry name" value="NAD_synthase"/>
</dbReference>
<evidence type="ECO:0000256" key="7">
    <source>
        <dbReference type="HAMAP-Rule" id="MF_02090"/>
    </source>
</evidence>
<evidence type="ECO:0000313" key="11">
    <source>
        <dbReference type="EMBL" id="SJZ69615.1"/>
    </source>
</evidence>
<dbReference type="Pfam" id="PF00795">
    <property type="entry name" value="CN_hydrolase"/>
    <property type="match status" value="1"/>
</dbReference>
<feature type="binding site" evidence="7">
    <location>
        <position position="203"/>
    </location>
    <ligand>
        <name>L-glutamine</name>
        <dbReference type="ChEBI" id="CHEBI:58359"/>
    </ligand>
</feature>
<dbReference type="EMBL" id="FUXC01000004">
    <property type="protein sequence ID" value="SJZ69615.1"/>
    <property type="molecule type" value="Genomic_DNA"/>
</dbReference>
<dbReference type="Gene3D" id="3.40.50.620">
    <property type="entry name" value="HUPs"/>
    <property type="match status" value="1"/>
</dbReference>
<comment type="similarity">
    <text evidence="9">Belongs to the NAD synthetase family.</text>
</comment>
<dbReference type="GO" id="GO:0005524">
    <property type="term" value="F:ATP binding"/>
    <property type="evidence" value="ECO:0007669"/>
    <property type="project" value="UniProtKB-UniRule"/>
</dbReference>
<dbReference type="STRING" id="225004.SAMN02745152_00971"/>